<accession>A0A8K0SMV1</accession>
<comment type="caution">
    <text evidence="2">The sequence shown here is derived from an EMBL/GenBank/DDBJ whole genome shotgun (WGS) entry which is preliminary data.</text>
</comment>
<name>A0A8K0SMV1_9HYPO</name>
<keyword evidence="3" id="KW-1185">Reference proteome</keyword>
<sequence>MLGGLDVLTFVRAPRLIDVWRTFGFRHFVISCLTNRLWDAALSPARLIMLMLNKRTVGYADYLHTSFAPGEDYNPLPYSFPQSRLYNAPWTRPQPPLQSNGELDSFEFSWWRKVPRFTNDIAAEFWHNNNWDFTPQEHVSISIMSNCQGEELQVLTLGFMTARGHQHFVAERANFYQFTWDHPVDPLLYRYTATTDLCISLSWVVDLLVRDTQEFVVSFEEQFQRMHLAQAPSRSKEAYLQYLSQLIKHAISQMSHPIGCVLEFSGRIDHHVDDLGYHYDMQVDPRFFHVRDAEVSLEKKYDDLLETLIDLRQQMRLLDSDVDHLLEQMATAASKLRMSPGRRICAAGLLLLAMASPNQPVGNVLDGLCRSTLGEIPGKALSFLSNWYLSTVHVNGTIFHLPSLRRLLLLGSFVAFTSPRRLRLFASLNGGLGLGLTILQNGVFKNKPMNLMPYLKSTAYLCILTNTYQDWVARRERAAGWSRVHAVYVICSGIEWITGWQVSLIGLGYCAGFLADKGIRKYIVSRARRAPYA</sequence>
<dbReference type="EMBL" id="JAGPNK010000010">
    <property type="protein sequence ID" value="KAH7312614.1"/>
    <property type="molecule type" value="Genomic_DNA"/>
</dbReference>
<evidence type="ECO:0000313" key="2">
    <source>
        <dbReference type="EMBL" id="KAH7312614.1"/>
    </source>
</evidence>
<feature type="coiled-coil region" evidence="1">
    <location>
        <begin position="294"/>
        <end position="328"/>
    </location>
</feature>
<dbReference type="Proteomes" id="UP000813444">
    <property type="component" value="Unassembled WGS sequence"/>
</dbReference>
<proteinExistence type="predicted"/>
<reference evidence="2" key="1">
    <citation type="journal article" date="2021" name="Nat. Commun.">
        <title>Genetic determinants of endophytism in the Arabidopsis root mycobiome.</title>
        <authorList>
            <person name="Mesny F."/>
            <person name="Miyauchi S."/>
            <person name="Thiergart T."/>
            <person name="Pickel B."/>
            <person name="Atanasova L."/>
            <person name="Karlsson M."/>
            <person name="Huettel B."/>
            <person name="Barry K.W."/>
            <person name="Haridas S."/>
            <person name="Chen C."/>
            <person name="Bauer D."/>
            <person name="Andreopoulos W."/>
            <person name="Pangilinan J."/>
            <person name="LaButti K."/>
            <person name="Riley R."/>
            <person name="Lipzen A."/>
            <person name="Clum A."/>
            <person name="Drula E."/>
            <person name="Henrissat B."/>
            <person name="Kohler A."/>
            <person name="Grigoriev I.V."/>
            <person name="Martin F.M."/>
            <person name="Hacquard S."/>
        </authorList>
    </citation>
    <scope>NUCLEOTIDE SEQUENCE</scope>
    <source>
        <strain evidence="2">MPI-CAGE-CH-0235</strain>
    </source>
</reference>
<dbReference type="AlphaFoldDB" id="A0A8K0SMV1"/>
<protein>
    <submittedName>
        <fullName evidence="2">Uncharacterized protein</fullName>
    </submittedName>
</protein>
<evidence type="ECO:0000313" key="3">
    <source>
        <dbReference type="Proteomes" id="UP000813444"/>
    </source>
</evidence>
<evidence type="ECO:0000256" key="1">
    <source>
        <dbReference type="SAM" id="Coils"/>
    </source>
</evidence>
<gene>
    <name evidence="2" type="ORF">B0I35DRAFT_59639</name>
</gene>
<organism evidence="2 3">
    <name type="scientific">Stachybotrys elegans</name>
    <dbReference type="NCBI Taxonomy" id="80388"/>
    <lineage>
        <taxon>Eukaryota</taxon>
        <taxon>Fungi</taxon>
        <taxon>Dikarya</taxon>
        <taxon>Ascomycota</taxon>
        <taxon>Pezizomycotina</taxon>
        <taxon>Sordariomycetes</taxon>
        <taxon>Hypocreomycetidae</taxon>
        <taxon>Hypocreales</taxon>
        <taxon>Stachybotryaceae</taxon>
        <taxon>Stachybotrys</taxon>
    </lineage>
</organism>
<keyword evidence="1" id="KW-0175">Coiled coil</keyword>